<accession>A0A9D4KVV7</accession>
<evidence type="ECO:0000313" key="1">
    <source>
        <dbReference type="EMBL" id="KAH3846654.1"/>
    </source>
</evidence>
<organism evidence="1 2">
    <name type="scientific">Dreissena polymorpha</name>
    <name type="common">Zebra mussel</name>
    <name type="synonym">Mytilus polymorpha</name>
    <dbReference type="NCBI Taxonomy" id="45954"/>
    <lineage>
        <taxon>Eukaryota</taxon>
        <taxon>Metazoa</taxon>
        <taxon>Spiralia</taxon>
        <taxon>Lophotrochozoa</taxon>
        <taxon>Mollusca</taxon>
        <taxon>Bivalvia</taxon>
        <taxon>Autobranchia</taxon>
        <taxon>Heteroconchia</taxon>
        <taxon>Euheterodonta</taxon>
        <taxon>Imparidentia</taxon>
        <taxon>Neoheterodontei</taxon>
        <taxon>Myida</taxon>
        <taxon>Dreissenoidea</taxon>
        <taxon>Dreissenidae</taxon>
        <taxon>Dreissena</taxon>
    </lineage>
</organism>
<name>A0A9D4KVV7_DREPO</name>
<dbReference type="AlphaFoldDB" id="A0A9D4KVV7"/>
<evidence type="ECO:0000313" key="2">
    <source>
        <dbReference type="Proteomes" id="UP000828390"/>
    </source>
</evidence>
<reference evidence="1" key="1">
    <citation type="journal article" date="2019" name="bioRxiv">
        <title>The Genome of the Zebra Mussel, Dreissena polymorpha: A Resource for Invasive Species Research.</title>
        <authorList>
            <person name="McCartney M.A."/>
            <person name="Auch B."/>
            <person name="Kono T."/>
            <person name="Mallez S."/>
            <person name="Zhang Y."/>
            <person name="Obille A."/>
            <person name="Becker A."/>
            <person name="Abrahante J.E."/>
            <person name="Garbe J."/>
            <person name="Badalamenti J.P."/>
            <person name="Herman A."/>
            <person name="Mangelson H."/>
            <person name="Liachko I."/>
            <person name="Sullivan S."/>
            <person name="Sone E.D."/>
            <person name="Koren S."/>
            <person name="Silverstein K.A.T."/>
            <person name="Beckman K.B."/>
            <person name="Gohl D.M."/>
        </authorList>
    </citation>
    <scope>NUCLEOTIDE SEQUENCE</scope>
    <source>
        <strain evidence="1">Duluth1</strain>
        <tissue evidence="1">Whole animal</tissue>
    </source>
</reference>
<gene>
    <name evidence="1" type="ORF">DPMN_088956</name>
</gene>
<keyword evidence="2" id="KW-1185">Reference proteome</keyword>
<dbReference type="Proteomes" id="UP000828390">
    <property type="component" value="Unassembled WGS sequence"/>
</dbReference>
<reference evidence="1" key="2">
    <citation type="submission" date="2020-11" db="EMBL/GenBank/DDBJ databases">
        <authorList>
            <person name="McCartney M.A."/>
            <person name="Auch B."/>
            <person name="Kono T."/>
            <person name="Mallez S."/>
            <person name="Becker A."/>
            <person name="Gohl D.M."/>
            <person name="Silverstein K.A.T."/>
            <person name="Koren S."/>
            <person name="Bechman K.B."/>
            <person name="Herman A."/>
            <person name="Abrahante J.E."/>
            <person name="Garbe J."/>
        </authorList>
    </citation>
    <scope>NUCLEOTIDE SEQUENCE</scope>
    <source>
        <strain evidence="1">Duluth1</strain>
        <tissue evidence="1">Whole animal</tissue>
    </source>
</reference>
<dbReference type="EMBL" id="JAIWYP010000003">
    <property type="protein sequence ID" value="KAH3846654.1"/>
    <property type="molecule type" value="Genomic_DNA"/>
</dbReference>
<proteinExistence type="predicted"/>
<protein>
    <submittedName>
        <fullName evidence="1">Uncharacterized protein</fullName>
    </submittedName>
</protein>
<comment type="caution">
    <text evidence="1">The sequence shown here is derived from an EMBL/GenBank/DDBJ whole genome shotgun (WGS) entry which is preliminary data.</text>
</comment>
<sequence>MNRDHICSVILNEEDRKNYEKFLSLTNIMLTVTQSVDPSKKVHVDAIKSL</sequence>